<evidence type="ECO:0000313" key="1">
    <source>
        <dbReference type="EMBL" id="MFD2616632.1"/>
    </source>
</evidence>
<organism evidence="1 2">
    <name type="scientific">Terrilactibacillus laevilacticus</name>
    <dbReference type="NCBI Taxonomy" id="1380157"/>
    <lineage>
        <taxon>Bacteria</taxon>
        <taxon>Bacillati</taxon>
        <taxon>Bacillota</taxon>
        <taxon>Bacilli</taxon>
        <taxon>Bacillales</taxon>
        <taxon>Bacillaceae</taxon>
        <taxon>Terrilactibacillus</taxon>
    </lineage>
</organism>
<evidence type="ECO:0000313" key="2">
    <source>
        <dbReference type="Proteomes" id="UP001597458"/>
    </source>
</evidence>
<protein>
    <submittedName>
        <fullName evidence="1">Uncharacterized protein</fullName>
    </submittedName>
</protein>
<dbReference type="EMBL" id="JBHUMR010000008">
    <property type="protein sequence ID" value="MFD2616632.1"/>
    <property type="molecule type" value="Genomic_DNA"/>
</dbReference>
<keyword evidence="2" id="KW-1185">Reference proteome</keyword>
<dbReference type="RefSeq" id="WP_141189498.1">
    <property type="nucleotide sequence ID" value="NZ_JBHUMR010000008.1"/>
</dbReference>
<name>A0ABW5PP53_9BACI</name>
<gene>
    <name evidence="1" type="ORF">ACFSTF_04830</name>
</gene>
<sequence length="128" mass="15172">MKLFIEHILDHIEQIGKRNEFTVSLSSTKNEDNYLRGVLQFFDDMFNVHYVVFFSYPDEQPNLNYIFWLLDKKGNEQTIQKDGSKEKMLDVVKKLAIKEVHVNLAKGKDIRKLFKELENVMANEKKEC</sequence>
<reference evidence="2" key="1">
    <citation type="journal article" date="2019" name="Int. J. Syst. Evol. Microbiol.">
        <title>The Global Catalogue of Microorganisms (GCM) 10K type strain sequencing project: providing services to taxonomists for standard genome sequencing and annotation.</title>
        <authorList>
            <consortium name="The Broad Institute Genomics Platform"/>
            <consortium name="The Broad Institute Genome Sequencing Center for Infectious Disease"/>
            <person name="Wu L."/>
            <person name="Ma J."/>
        </authorList>
    </citation>
    <scope>NUCLEOTIDE SEQUENCE [LARGE SCALE GENOMIC DNA]</scope>
    <source>
        <strain evidence="2">TISTR 2241</strain>
    </source>
</reference>
<comment type="caution">
    <text evidence="1">The sequence shown here is derived from an EMBL/GenBank/DDBJ whole genome shotgun (WGS) entry which is preliminary data.</text>
</comment>
<proteinExistence type="predicted"/>
<accession>A0ABW5PP53</accession>
<dbReference type="Proteomes" id="UP001597458">
    <property type="component" value="Unassembled WGS sequence"/>
</dbReference>